<accession>Q0WQ39</accession>
<evidence type="ECO:0000313" key="2">
    <source>
        <dbReference type="EMBL" id="BAF00760.1"/>
    </source>
</evidence>
<feature type="compositionally biased region" description="Basic and acidic residues" evidence="1">
    <location>
        <begin position="23"/>
        <end position="32"/>
    </location>
</feature>
<name>Q0WQ39_ARATH</name>
<sequence>MSEETDSSPAASSVFTRLSTVTRRMEPTLENSMRELTRITSSTTSFTKLRTSGAGVMKLSRITSSSFFSGMCERTLRPIMRSTSSASPDFELVDAKLVGGE</sequence>
<organism evidence="2">
    <name type="scientific">Arabidopsis thaliana</name>
    <name type="common">Mouse-ear cress</name>
    <dbReference type="NCBI Taxonomy" id="3702"/>
    <lineage>
        <taxon>Eukaryota</taxon>
        <taxon>Viridiplantae</taxon>
        <taxon>Streptophyta</taxon>
        <taxon>Embryophyta</taxon>
        <taxon>Tracheophyta</taxon>
        <taxon>Spermatophyta</taxon>
        <taxon>Magnoliopsida</taxon>
        <taxon>eudicotyledons</taxon>
        <taxon>Gunneridae</taxon>
        <taxon>Pentapetalae</taxon>
        <taxon>rosids</taxon>
        <taxon>malvids</taxon>
        <taxon>Brassicales</taxon>
        <taxon>Brassicaceae</taxon>
        <taxon>Camelineae</taxon>
        <taxon>Arabidopsis</taxon>
    </lineage>
</organism>
<feature type="compositionally biased region" description="Polar residues" evidence="1">
    <location>
        <begin position="7"/>
        <end position="22"/>
    </location>
</feature>
<proteinExistence type="evidence at transcript level"/>
<feature type="region of interest" description="Disordered" evidence="1">
    <location>
        <begin position="1"/>
        <end position="32"/>
    </location>
</feature>
<dbReference type="EMBL" id="AK228868">
    <property type="protein sequence ID" value="BAF00760.1"/>
    <property type="molecule type" value="mRNA"/>
</dbReference>
<dbReference type="AlphaFoldDB" id="Q0WQ39"/>
<protein>
    <submittedName>
        <fullName evidence="2">Uncharacterized protein</fullName>
    </submittedName>
</protein>
<reference evidence="2" key="1">
    <citation type="submission" date="2006-07" db="EMBL/GenBank/DDBJ databases">
        <title>Large-scale analysis of RIKEN Arabidopsis full-length (RAFL) cDNAs.</title>
        <authorList>
            <person name="Totoki Y."/>
            <person name="Seki M."/>
            <person name="Ishida J."/>
            <person name="Nakajima M."/>
            <person name="Enju A."/>
            <person name="Morosawa T."/>
            <person name="Kamiya A."/>
            <person name="Narusaka M."/>
            <person name="Shin-i T."/>
            <person name="Nakagawa M."/>
            <person name="Sakamoto N."/>
            <person name="Oishi K."/>
            <person name="Kohara Y."/>
            <person name="Kobayashi M."/>
            <person name="Toyoda A."/>
            <person name="Sakaki Y."/>
            <person name="Sakurai T."/>
            <person name="Iida K."/>
            <person name="Akiyama K."/>
            <person name="Satou M."/>
            <person name="Toyoda T."/>
            <person name="Konagaya A."/>
            <person name="Carninci P."/>
            <person name="Kawai J."/>
            <person name="Hayashizaki Y."/>
            <person name="Shinozaki K."/>
        </authorList>
    </citation>
    <scope>NUCLEOTIDE SEQUENCE</scope>
</reference>
<evidence type="ECO:0000256" key="1">
    <source>
        <dbReference type="SAM" id="MobiDB-lite"/>
    </source>
</evidence>